<proteinExistence type="predicted"/>
<reference evidence="2 3" key="1">
    <citation type="journal article" date="2018" name="Sci. Rep.">
        <title>Genomic signatures of local adaptation to the degree of environmental predictability in rotifers.</title>
        <authorList>
            <person name="Franch-Gras L."/>
            <person name="Hahn C."/>
            <person name="Garcia-Roger E.M."/>
            <person name="Carmona M.J."/>
            <person name="Serra M."/>
            <person name="Gomez A."/>
        </authorList>
    </citation>
    <scope>NUCLEOTIDE SEQUENCE [LARGE SCALE GENOMIC DNA]</scope>
    <source>
        <strain evidence="2">HYR1</strain>
    </source>
</reference>
<dbReference type="Pfam" id="PF10551">
    <property type="entry name" value="MULE"/>
    <property type="match status" value="1"/>
</dbReference>
<dbReference type="Proteomes" id="UP000276133">
    <property type="component" value="Unassembled WGS sequence"/>
</dbReference>
<evidence type="ECO:0000259" key="1">
    <source>
        <dbReference type="Pfam" id="PF10551"/>
    </source>
</evidence>
<dbReference type="AlphaFoldDB" id="A0A3M7S1I9"/>
<sequence length="159" mass="18312">MHCDDTYKLNWNCHPVILLGTTDAAKAFYPYGLALCKLEKDENYAFVFSSVKKAVLEFHGADFKPKYLVADEAQAISNGLKKIKLQKKDVEAFKNARDIYIWKNFDVLVKQTISLYEIKVQQNAMEIVAMQLQLELQELHLPSHHWSVLKIEGLRLPDS</sequence>
<gene>
    <name evidence="2" type="ORF">BpHYR1_040227</name>
</gene>
<keyword evidence="3" id="KW-1185">Reference proteome</keyword>
<evidence type="ECO:0000313" key="2">
    <source>
        <dbReference type="EMBL" id="RNA29612.1"/>
    </source>
</evidence>
<dbReference type="OrthoDB" id="119028at2759"/>
<name>A0A3M7S1I9_BRAPC</name>
<dbReference type="EMBL" id="REGN01002187">
    <property type="protein sequence ID" value="RNA29612.1"/>
    <property type="molecule type" value="Genomic_DNA"/>
</dbReference>
<protein>
    <recommendedName>
        <fullName evidence="1">MULE transposase domain-containing protein</fullName>
    </recommendedName>
</protein>
<comment type="caution">
    <text evidence="2">The sequence shown here is derived from an EMBL/GenBank/DDBJ whole genome shotgun (WGS) entry which is preliminary data.</text>
</comment>
<accession>A0A3M7S1I9</accession>
<dbReference type="InterPro" id="IPR018289">
    <property type="entry name" value="MULE_transposase_dom"/>
</dbReference>
<evidence type="ECO:0000313" key="3">
    <source>
        <dbReference type="Proteomes" id="UP000276133"/>
    </source>
</evidence>
<organism evidence="2 3">
    <name type="scientific">Brachionus plicatilis</name>
    <name type="common">Marine rotifer</name>
    <name type="synonym">Brachionus muelleri</name>
    <dbReference type="NCBI Taxonomy" id="10195"/>
    <lineage>
        <taxon>Eukaryota</taxon>
        <taxon>Metazoa</taxon>
        <taxon>Spiralia</taxon>
        <taxon>Gnathifera</taxon>
        <taxon>Rotifera</taxon>
        <taxon>Eurotatoria</taxon>
        <taxon>Monogononta</taxon>
        <taxon>Pseudotrocha</taxon>
        <taxon>Ploima</taxon>
        <taxon>Brachionidae</taxon>
        <taxon>Brachionus</taxon>
    </lineage>
</organism>
<feature type="domain" description="MULE transposase" evidence="1">
    <location>
        <begin position="2"/>
        <end position="82"/>
    </location>
</feature>